<gene>
    <name evidence="2" type="ORF">O9Z63_08375</name>
</gene>
<evidence type="ECO:0000313" key="3">
    <source>
        <dbReference type="Proteomes" id="UP001211872"/>
    </source>
</evidence>
<feature type="region of interest" description="Disordered" evidence="1">
    <location>
        <begin position="154"/>
        <end position="203"/>
    </location>
</feature>
<protein>
    <submittedName>
        <fullName evidence="2">Uncharacterized protein</fullName>
    </submittedName>
</protein>
<evidence type="ECO:0000313" key="2">
    <source>
        <dbReference type="EMBL" id="WBO86264.1"/>
    </source>
</evidence>
<organism evidence="2 3">
    <name type="scientific">Hymenobacter yonginensis</name>
    <dbReference type="NCBI Taxonomy" id="748197"/>
    <lineage>
        <taxon>Bacteria</taxon>
        <taxon>Pseudomonadati</taxon>
        <taxon>Bacteroidota</taxon>
        <taxon>Cytophagia</taxon>
        <taxon>Cytophagales</taxon>
        <taxon>Hymenobacteraceae</taxon>
        <taxon>Hymenobacter</taxon>
    </lineage>
</organism>
<accession>A0ABY7PTT6</accession>
<dbReference type="Proteomes" id="UP001211872">
    <property type="component" value="Chromosome"/>
</dbReference>
<dbReference type="EMBL" id="CP115396">
    <property type="protein sequence ID" value="WBO86264.1"/>
    <property type="molecule type" value="Genomic_DNA"/>
</dbReference>
<evidence type="ECO:0000256" key="1">
    <source>
        <dbReference type="SAM" id="MobiDB-lite"/>
    </source>
</evidence>
<dbReference type="RefSeq" id="WP_270128847.1">
    <property type="nucleotide sequence ID" value="NZ_CP115396.1"/>
</dbReference>
<keyword evidence="3" id="KW-1185">Reference proteome</keyword>
<reference evidence="2 3" key="1">
    <citation type="journal article" date="2011" name="Int. J. Syst. Evol. Microbiol.">
        <title>Hymenobacter yonginensis sp. nov., isolated from a mesotrophic artificial lake.</title>
        <authorList>
            <person name="Joung Y."/>
            <person name="Cho S.H."/>
            <person name="Kim H."/>
            <person name="Kim S.B."/>
            <person name="Joh K."/>
        </authorList>
    </citation>
    <scope>NUCLEOTIDE SEQUENCE [LARGE SCALE GENOMIC DNA]</scope>
    <source>
        <strain evidence="2 3">KCTC 22745</strain>
    </source>
</reference>
<proteinExistence type="predicted"/>
<name>A0ABY7PTT6_9BACT</name>
<feature type="compositionally biased region" description="Basic and acidic residues" evidence="1">
    <location>
        <begin position="164"/>
        <end position="179"/>
    </location>
</feature>
<sequence length="224" mass="26528">MLKTVEFPLKPHVRKYLSVHLRLALHADTNQMQPYVLSTSDQFGKMLYHLLRRQVKGRLHHTESREDCTQVLTVDLRNFPAYQFGLTQVTDYTIFHFNDFVDENLRQSLYEWVRLFASRRRTIKEIITDFMAVYDLREEDIQYETLRKAVQRNVKLPPRKKRADKSVGKMSQKTDELSRKTGKMSHKSGELSRQGQHRAVREELMQQPSSLIDFIRQQHGAPLQ</sequence>